<dbReference type="Proteomes" id="UP000003688">
    <property type="component" value="Unassembled WGS sequence"/>
</dbReference>
<comment type="caution">
    <text evidence="2">The sequence shown here is derived from an EMBL/GenBank/DDBJ whole genome shotgun (WGS) entry which is preliminary data.</text>
</comment>
<keyword evidence="1" id="KW-0732">Signal</keyword>
<organism evidence="2 3">
    <name type="scientific">Pedosphaera parvula (strain Ellin514)</name>
    <dbReference type="NCBI Taxonomy" id="320771"/>
    <lineage>
        <taxon>Bacteria</taxon>
        <taxon>Pseudomonadati</taxon>
        <taxon>Verrucomicrobiota</taxon>
        <taxon>Pedosphaerae</taxon>
        <taxon>Pedosphaerales</taxon>
        <taxon>Pedosphaeraceae</taxon>
        <taxon>Pedosphaera</taxon>
    </lineage>
</organism>
<dbReference type="EMBL" id="ABOX02000003">
    <property type="protein sequence ID" value="EEF62879.1"/>
    <property type="molecule type" value="Genomic_DNA"/>
</dbReference>
<sequence precursor="true">MKQLLLLWLCLSTALAADVRSDSNTVDRKLIIDRLAQELAPRLARSRYMEANPQKVTVPGWENFPTIKYTYTLNDKATGTNKTVSVIMLNPDAQLLARWIVTACFEVKGSADTNLTKKLTDRIISQSGGQFPVRGIVYEDILPANGIHEVYCFMDGVTVKVNGVDHRSEKQSSPDQMNKALQATKADVTWVGKYARIQGTTREEYQQAGGKENVQDAAWLDISRKLYQQAWNSDRNELLIAWARVNL</sequence>
<protein>
    <recommendedName>
        <fullName evidence="4">Secreted protein</fullName>
    </recommendedName>
</protein>
<keyword evidence="3" id="KW-1185">Reference proteome</keyword>
<dbReference type="STRING" id="320771.Cflav_PD5514"/>
<accession>B9XBJ4</accession>
<reference evidence="2 3" key="1">
    <citation type="journal article" date="2011" name="J. Bacteriol.">
        <title>Genome sequence of 'Pedosphaera parvula' Ellin514, an aerobic Verrucomicrobial isolate from pasture soil.</title>
        <authorList>
            <person name="Kant R."/>
            <person name="van Passel M.W."/>
            <person name="Sangwan P."/>
            <person name="Palva A."/>
            <person name="Lucas S."/>
            <person name="Copeland A."/>
            <person name="Lapidus A."/>
            <person name="Glavina Del Rio T."/>
            <person name="Dalin E."/>
            <person name="Tice H."/>
            <person name="Bruce D."/>
            <person name="Goodwin L."/>
            <person name="Pitluck S."/>
            <person name="Chertkov O."/>
            <person name="Larimer F.W."/>
            <person name="Land M.L."/>
            <person name="Hauser L."/>
            <person name="Brettin T.S."/>
            <person name="Detter J.C."/>
            <person name="Han S."/>
            <person name="de Vos W.M."/>
            <person name="Janssen P.H."/>
            <person name="Smidt H."/>
        </authorList>
    </citation>
    <scope>NUCLEOTIDE SEQUENCE [LARGE SCALE GENOMIC DNA]</scope>
    <source>
        <strain evidence="2 3">Ellin514</strain>
    </source>
</reference>
<evidence type="ECO:0000313" key="3">
    <source>
        <dbReference type="Proteomes" id="UP000003688"/>
    </source>
</evidence>
<dbReference type="AlphaFoldDB" id="B9XBJ4"/>
<proteinExistence type="predicted"/>
<gene>
    <name evidence="2" type="ORF">Cflav_PD5514</name>
</gene>
<dbReference type="OrthoDB" id="9775889at2"/>
<feature type="chain" id="PRO_5002894740" description="Secreted protein" evidence="1">
    <location>
        <begin position="17"/>
        <end position="247"/>
    </location>
</feature>
<evidence type="ECO:0000313" key="2">
    <source>
        <dbReference type="EMBL" id="EEF62879.1"/>
    </source>
</evidence>
<evidence type="ECO:0000256" key="1">
    <source>
        <dbReference type="SAM" id="SignalP"/>
    </source>
</evidence>
<evidence type="ECO:0008006" key="4">
    <source>
        <dbReference type="Google" id="ProtNLM"/>
    </source>
</evidence>
<feature type="signal peptide" evidence="1">
    <location>
        <begin position="1"/>
        <end position="16"/>
    </location>
</feature>
<dbReference type="RefSeq" id="WP_007413192.1">
    <property type="nucleotide sequence ID" value="NZ_ABOX02000003.1"/>
</dbReference>
<name>B9XBJ4_PEDPL</name>